<keyword evidence="2" id="KW-1185">Reference proteome</keyword>
<organism evidence="1 2">
    <name type="scientific">Mucilaginibacter mali</name>
    <dbReference type="NCBI Taxonomy" id="2740462"/>
    <lineage>
        <taxon>Bacteria</taxon>
        <taxon>Pseudomonadati</taxon>
        <taxon>Bacteroidota</taxon>
        <taxon>Sphingobacteriia</taxon>
        <taxon>Sphingobacteriales</taxon>
        <taxon>Sphingobacteriaceae</taxon>
        <taxon>Mucilaginibacter</taxon>
    </lineage>
</organism>
<gene>
    <name evidence="1" type="ORF">HQ865_25765</name>
</gene>
<proteinExistence type="predicted"/>
<reference evidence="1 2" key="1">
    <citation type="submission" date="2020-05" db="EMBL/GenBank/DDBJ databases">
        <title>Mucilaginibacter mali sp. nov.</title>
        <authorList>
            <person name="Kim H.S."/>
            <person name="Lee K.C."/>
            <person name="Suh M.K."/>
            <person name="Kim J.-S."/>
            <person name="Han K.-I."/>
            <person name="Eom M.K."/>
            <person name="Shin Y.K."/>
            <person name="Lee J.-S."/>
        </authorList>
    </citation>
    <scope>NUCLEOTIDE SEQUENCE [LARGE SCALE GENOMIC DNA]</scope>
    <source>
        <strain evidence="1 2">G2-14</strain>
    </source>
</reference>
<protein>
    <submittedName>
        <fullName evidence="1">Uncharacterized protein</fullName>
    </submittedName>
</protein>
<dbReference type="AlphaFoldDB" id="A0A7D4TST2"/>
<dbReference type="EMBL" id="CP054139">
    <property type="protein sequence ID" value="QKJ33014.1"/>
    <property type="molecule type" value="Genomic_DNA"/>
</dbReference>
<evidence type="ECO:0000313" key="2">
    <source>
        <dbReference type="Proteomes" id="UP000505355"/>
    </source>
</evidence>
<dbReference type="Proteomes" id="UP000505355">
    <property type="component" value="Chromosome"/>
</dbReference>
<sequence length="128" mass="14957">MLRRLTAIVLLLALINCSFSRFVVCTGFGLNRAYISQKLCVNRTRPWLHCNGKCYLMKKLRQAKENERKQTEKDNLSRLEINFFQEALVLSFLQPVIPNQQKAKFPAYSYGYSSRYTETLFRPPKTLA</sequence>
<name>A0A7D4TST2_9SPHI</name>
<accession>A0A7D4TST2</accession>
<evidence type="ECO:0000313" key="1">
    <source>
        <dbReference type="EMBL" id="QKJ33014.1"/>
    </source>
</evidence>
<dbReference type="KEGG" id="mmab:HQ865_25765"/>